<comment type="similarity">
    <text evidence="5 12">Belongs to the purine/pyrimidine phosphoribosyltransferase family.</text>
</comment>
<name>A0A9C9EPK2_UNCW3</name>
<dbReference type="SUPFAM" id="SSF53271">
    <property type="entry name" value="PRTase-like"/>
    <property type="match status" value="1"/>
</dbReference>
<dbReference type="InterPro" id="IPR029057">
    <property type="entry name" value="PRTase-like"/>
</dbReference>
<evidence type="ECO:0000256" key="7">
    <source>
        <dbReference type="ARBA" id="ARBA00011893"/>
    </source>
</evidence>
<dbReference type="NCBIfam" id="NF002634">
    <property type="entry name" value="PRK02304.1-3"/>
    <property type="match status" value="1"/>
</dbReference>
<comment type="subunit">
    <text evidence="6 12">Homodimer.</text>
</comment>
<sequence length="171" mass="19217">MELKSYIRDIPDFPKQGIIFKDITTLLKEPEPFRYAVDVLVKNYEKVHIDKVVSVEARGYIFGGVLAYQLKCGFVPVRKPGKLPAETVSMDYTLEYGKNTIEIHKDAIQKGDKVLVFDDLLATGGTVQATCRLVEELGGEIVGCAFLITLSFLRGTDKLNKYSIFSLIDYQ</sequence>
<protein>
    <recommendedName>
        <fullName evidence="7 12">Adenine phosphoribosyltransferase</fullName>
        <shortName evidence="12">APRT</shortName>
        <ecNumber evidence="7 12">2.4.2.7</ecNumber>
    </recommendedName>
</protein>
<dbReference type="NCBIfam" id="TIGR01090">
    <property type="entry name" value="apt"/>
    <property type="match status" value="1"/>
</dbReference>
<dbReference type="CDD" id="cd06223">
    <property type="entry name" value="PRTases_typeI"/>
    <property type="match status" value="1"/>
</dbReference>
<dbReference type="Pfam" id="PF00156">
    <property type="entry name" value="Pribosyltran"/>
    <property type="match status" value="1"/>
</dbReference>
<dbReference type="GO" id="GO:0016208">
    <property type="term" value="F:AMP binding"/>
    <property type="evidence" value="ECO:0007669"/>
    <property type="project" value="TreeGrafter"/>
</dbReference>
<dbReference type="EMBL" id="DRIG01000104">
    <property type="protein sequence ID" value="HEC79492.1"/>
    <property type="molecule type" value="Genomic_DNA"/>
</dbReference>
<dbReference type="GO" id="GO:0005737">
    <property type="term" value="C:cytoplasm"/>
    <property type="evidence" value="ECO:0007669"/>
    <property type="project" value="UniProtKB-SubCell"/>
</dbReference>
<dbReference type="HAMAP" id="MF_00004">
    <property type="entry name" value="Aden_phosphoribosyltr"/>
    <property type="match status" value="1"/>
</dbReference>
<evidence type="ECO:0000256" key="1">
    <source>
        <dbReference type="ARBA" id="ARBA00000868"/>
    </source>
</evidence>
<dbReference type="GO" id="GO:0006166">
    <property type="term" value="P:purine ribonucleoside salvage"/>
    <property type="evidence" value="ECO:0007669"/>
    <property type="project" value="UniProtKB-UniRule"/>
</dbReference>
<dbReference type="InterPro" id="IPR000836">
    <property type="entry name" value="PRTase_dom"/>
</dbReference>
<evidence type="ECO:0000256" key="10">
    <source>
        <dbReference type="ARBA" id="ARBA00022679"/>
    </source>
</evidence>
<evidence type="ECO:0000256" key="3">
    <source>
        <dbReference type="ARBA" id="ARBA00004496"/>
    </source>
</evidence>
<evidence type="ECO:0000256" key="12">
    <source>
        <dbReference type="HAMAP-Rule" id="MF_00004"/>
    </source>
</evidence>
<evidence type="ECO:0000256" key="5">
    <source>
        <dbReference type="ARBA" id="ARBA00008391"/>
    </source>
</evidence>
<dbReference type="GO" id="GO:0006168">
    <property type="term" value="P:adenine salvage"/>
    <property type="evidence" value="ECO:0007669"/>
    <property type="project" value="InterPro"/>
</dbReference>
<evidence type="ECO:0000256" key="6">
    <source>
        <dbReference type="ARBA" id="ARBA00011738"/>
    </source>
</evidence>
<evidence type="ECO:0000256" key="4">
    <source>
        <dbReference type="ARBA" id="ARBA00004659"/>
    </source>
</evidence>
<gene>
    <name evidence="12" type="primary">apt</name>
    <name evidence="14" type="ORF">ENI34_10210</name>
</gene>
<keyword evidence="8 12" id="KW-0963">Cytoplasm</keyword>
<proteinExistence type="inferred from homology"/>
<keyword evidence="11 12" id="KW-0660">Purine salvage</keyword>
<accession>A0A9C9EPK2</accession>
<comment type="subcellular location">
    <subcellularLocation>
        <location evidence="3 12">Cytoplasm</location>
    </subcellularLocation>
</comment>
<dbReference type="Proteomes" id="UP000885826">
    <property type="component" value="Unassembled WGS sequence"/>
</dbReference>
<keyword evidence="9 12" id="KW-0328">Glycosyltransferase</keyword>
<reference evidence="14" key="1">
    <citation type="journal article" date="2020" name="mSystems">
        <title>Genome- and Community-Level Interaction Insights into Carbon Utilization and Element Cycling Functions of Hydrothermarchaeota in Hydrothermal Sediment.</title>
        <authorList>
            <person name="Zhou Z."/>
            <person name="Liu Y."/>
            <person name="Xu W."/>
            <person name="Pan J."/>
            <person name="Luo Z.H."/>
            <person name="Li M."/>
        </authorList>
    </citation>
    <scope>NUCLEOTIDE SEQUENCE</scope>
    <source>
        <strain evidence="14">HyVt-388</strain>
    </source>
</reference>
<evidence type="ECO:0000256" key="2">
    <source>
        <dbReference type="ARBA" id="ARBA00003968"/>
    </source>
</evidence>
<dbReference type="Gene3D" id="3.40.50.2020">
    <property type="match status" value="1"/>
</dbReference>
<dbReference type="AlphaFoldDB" id="A0A9C9EPK2"/>
<evidence type="ECO:0000256" key="8">
    <source>
        <dbReference type="ARBA" id="ARBA00022490"/>
    </source>
</evidence>
<dbReference type="PANTHER" id="PTHR32315">
    <property type="entry name" value="ADENINE PHOSPHORIBOSYLTRANSFERASE"/>
    <property type="match status" value="1"/>
</dbReference>
<dbReference type="InterPro" id="IPR050054">
    <property type="entry name" value="UPRTase/APRTase"/>
</dbReference>
<dbReference type="GO" id="GO:0044209">
    <property type="term" value="P:AMP salvage"/>
    <property type="evidence" value="ECO:0007669"/>
    <property type="project" value="UniProtKB-UniRule"/>
</dbReference>
<dbReference type="EC" id="2.4.2.7" evidence="7 12"/>
<comment type="function">
    <text evidence="2 12">Catalyzes a salvage reaction resulting in the formation of AMP, that is energically less costly than de novo synthesis.</text>
</comment>
<organism evidence="14 15">
    <name type="scientific">candidate division WOR-3 bacterium</name>
    <dbReference type="NCBI Taxonomy" id="2052148"/>
    <lineage>
        <taxon>Bacteria</taxon>
        <taxon>Bacteria division WOR-3</taxon>
    </lineage>
</organism>
<evidence type="ECO:0000313" key="15">
    <source>
        <dbReference type="Proteomes" id="UP000885826"/>
    </source>
</evidence>
<dbReference type="PANTHER" id="PTHR32315:SF3">
    <property type="entry name" value="ADENINE PHOSPHORIBOSYLTRANSFERASE"/>
    <property type="match status" value="1"/>
</dbReference>
<keyword evidence="10 12" id="KW-0808">Transferase</keyword>
<feature type="domain" description="Phosphoribosyltransferase" evidence="13">
    <location>
        <begin position="47"/>
        <end position="153"/>
    </location>
</feature>
<dbReference type="GO" id="GO:0003999">
    <property type="term" value="F:adenine phosphoribosyltransferase activity"/>
    <property type="evidence" value="ECO:0007669"/>
    <property type="project" value="UniProtKB-UniRule"/>
</dbReference>
<dbReference type="InterPro" id="IPR005764">
    <property type="entry name" value="Ade_phspho_trans"/>
</dbReference>
<comment type="pathway">
    <text evidence="4 12">Purine metabolism; AMP biosynthesis via salvage pathway; AMP from adenine: step 1/1.</text>
</comment>
<dbReference type="NCBIfam" id="NF002633">
    <property type="entry name" value="PRK02304.1-2"/>
    <property type="match status" value="1"/>
</dbReference>
<evidence type="ECO:0000256" key="9">
    <source>
        <dbReference type="ARBA" id="ARBA00022676"/>
    </source>
</evidence>
<dbReference type="FunFam" id="3.40.50.2020:FF:000004">
    <property type="entry name" value="Adenine phosphoribosyltransferase"/>
    <property type="match status" value="1"/>
</dbReference>
<dbReference type="GO" id="GO:0002055">
    <property type="term" value="F:adenine binding"/>
    <property type="evidence" value="ECO:0007669"/>
    <property type="project" value="TreeGrafter"/>
</dbReference>
<comment type="catalytic activity">
    <reaction evidence="1 12">
        <text>AMP + diphosphate = 5-phospho-alpha-D-ribose 1-diphosphate + adenine</text>
        <dbReference type="Rhea" id="RHEA:16609"/>
        <dbReference type="ChEBI" id="CHEBI:16708"/>
        <dbReference type="ChEBI" id="CHEBI:33019"/>
        <dbReference type="ChEBI" id="CHEBI:58017"/>
        <dbReference type="ChEBI" id="CHEBI:456215"/>
        <dbReference type="EC" id="2.4.2.7"/>
    </reaction>
</comment>
<evidence type="ECO:0000259" key="13">
    <source>
        <dbReference type="Pfam" id="PF00156"/>
    </source>
</evidence>
<evidence type="ECO:0000256" key="11">
    <source>
        <dbReference type="ARBA" id="ARBA00022726"/>
    </source>
</evidence>
<dbReference type="NCBIfam" id="NF002636">
    <property type="entry name" value="PRK02304.1-5"/>
    <property type="match status" value="1"/>
</dbReference>
<evidence type="ECO:0000313" key="14">
    <source>
        <dbReference type="EMBL" id="HEC79492.1"/>
    </source>
</evidence>
<comment type="caution">
    <text evidence="14">The sequence shown here is derived from an EMBL/GenBank/DDBJ whole genome shotgun (WGS) entry which is preliminary data.</text>
</comment>